<evidence type="ECO:0000313" key="3">
    <source>
        <dbReference type="Proteomes" id="UP001430356"/>
    </source>
</evidence>
<feature type="compositionally biased region" description="Low complexity" evidence="1">
    <location>
        <begin position="19"/>
        <end position="42"/>
    </location>
</feature>
<feature type="region of interest" description="Disordered" evidence="1">
    <location>
        <begin position="1"/>
        <end position="42"/>
    </location>
</feature>
<gene>
    <name evidence="2" type="ORF">NESM_000012700</name>
</gene>
<proteinExistence type="predicted"/>
<dbReference type="AlphaFoldDB" id="A0AAW0F1I3"/>
<organism evidence="2 3">
    <name type="scientific">Novymonas esmeraldas</name>
    <dbReference type="NCBI Taxonomy" id="1808958"/>
    <lineage>
        <taxon>Eukaryota</taxon>
        <taxon>Discoba</taxon>
        <taxon>Euglenozoa</taxon>
        <taxon>Kinetoplastea</taxon>
        <taxon>Metakinetoplastina</taxon>
        <taxon>Trypanosomatida</taxon>
        <taxon>Trypanosomatidae</taxon>
        <taxon>Novymonas</taxon>
    </lineage>
</organism>
<protein>
    <submittedName>
        <fullName evidence="2">Uncharacterized protein</fullName>
    </submittedName>
</protein>
<sequence>MGCKASSLKEKEGRGVGGANATAASGATATPATAPSPTKSGAATTIASAGAAAEDASGDAATVTAPANKTVAVITTKSFEELRTSDSIVAFIPVPDAPTTHHAPAPDGATSFSAAGSSANEELNGSFISVDLAGSFHTTYSTKGDLAPTAKVPESRRSRSVSPMLLTAMSSHPSDKDLVLICTDCGMEIDEAFESPLCPLTGKVHV</sequence>
<name>A0AAW0F1I3_9TRYP</name>
<dbReference type="EMBL" id="JAECZO010000001">
    <property type="protein sequence ID" value="KAK7199672.1"/>
    <property type="molecule type" value="Genomic_DNA"/>
</dbReference>
<keyword evidence="3" id="KW-1185">Reference proteome</keyword>
<comment type="caution">
    <text evidence="2">The sequence shown here is derived from an EMBL/GenBank/DDBJ whole genome shotgun (WGS) entry which is preliminary data.</text>
</comment>
<evidence type="ECO:0000256" key="1">
    <source>
        <dbReference type="SAM" id="MobiDB-lite"/>
    </source>
</evidence>
<accession>A0AAW0F1I3</accession>
<reference evidence="2 3" key="1">
    <citation type="journal article" date="2021" name="MBio">
        <title>A New Model Trypanosomatid, Novymonas esmeraldas: Genomic Perception of Its 'Candidatus Pandoraea novymonadis' Endosymbiont.</title>
        <authorList>
            <person name="Zakharova A."/>
            <person name="Saura A."/>
            <person name="Butenko A."/>
            <person name="Podesvova L."/>
            <person name="Warmusova S."/>
            <person name="Kostygov A.Y."/>
            <person name="Nenarokova A."/>
            <person name="Lukes J."/>
            <person name="Opperdoes F.R."/>
            <person name="Yurchenko V."/>
        </authorList>
    </citation>
    <scope>NUCLEOTIDE SEQUENCE [LARGE SCALE GENOMIC DNA]</scope>
    <source>
        <strain evidence="2 3">E262AT.01</strain>
    </source>
</reference>
<dbReference type="Proteomes" id="UP001430356">
    <property type="component" value="Unassembled WGS sequence"/>
</dbReference>
<evidence type="ECO:0000313" key="2">
    <source>
        <dbReference type="EMBL" id="KAK7199672.1"/>
    </source>
</evidence>